<name>A0A3N4MLG4_9BACT</name>
<evidence type="ECO:0000259" key="2">
    <source>
        <dbReference type="Pfam" id="PF03795"/>
    </source>
</evidence>
<proteinExistence type="inferred from homology"/>
<sequence>MEKLQDFMLLFRFTPDFSHQPTDAEMTSQKQLWGSWISGIAMQAKLVSTSQLGFEGRQLQADLSVKDGIHITASQTLGGNMILKAQDFDEALSLAKGCPILGMGGTVEIRNILPM</sequence>
<dbReference type="AlphaFoldDB" id="A0A3N4MLG4"/>
<dbReference type="EMBL" id="RMBX01000006">
    <property type="protein sequence ID" value="RPD40900.1"/>
    <property type="molecule type" value="Genomic_DNA"/>
</dbReference>
<comment type="caution">
    <text evidence="3">The sequence shown here is derived from an EMBL/GenBank/DDBJ whole genome shotgun (WGS) entry which is preliminary data.</text>
</comment>
<comment type="similarity">
    <text evidence="1">Belongs to the YciI family.</text>
</comment>
<dbReference type="InterPro" id="IPR005545">
    <property type="entry name" value="YCII"/>
</dbReference>
<evidence type="ECO:0000256" key="1">
    <source>
        <dbReference type="ARBA" id="ARBA00007689"/>
    </source>
</evidence>
<evidence type="ECO:0000313" key="3">
    <source>
        <dbReference type="EMBL" id="RPD40900.1"/>
    </source>
</evidence>
<feature type="domain" description="YCII-related" evidence="2">
    <location>
        <begin position="62"/>
        <end position="115"/>
    </location>
</feature>
<dbReference type="Pfam" id="PF03795">
    <property type="entry name" value="YCII"/>
    <property type="match status" value="1"/>
</dbReference>
<accession>A0A3N4MLG4</accession>
<dbReference type="Proteomes" id="UP000279089">
    <property type="component" value="Unassembled WGS sequence"/>
</dbReference>
<dbReference type="InterPro" id="IPR011008">
    <property type="entry name" value="Dimeric_a/b-barrel"/>
</dbReference>
<keyword evidence="4" id="KW-1185">Reference proteome</keyword>
<organism evidence="3 4">
    <name type="scientific">Chitinophaga barathri</name>
    <dbReference type="NCBI Taxonomy" id="1647451"/>
    <lineage>
        <taxon>Bacteria</taxon>
        <taxon>Pseudomonadati</taxon>
        <taxon>Bacteroidota</taxon>
        <taxon>Chitinophagia</taxon>
        <taxon>Chitinophagales</taxon>
        <taxon>Chitinophagaceae</taxon>
        <taxon>Chitinophaga</taxon>
    </lineage>
</organism>
<protein>
    <recommendedName>
        <fullName evidence="2">YCII-related domain-containing protein</fullName>
    </recommendedName>
</protein>
<evidence type="ECO:0000313" key="4">
    <source>
        <dbReference type="Proteomes" id="UP000279089"/>
    </source>
</evidence>
<reference evidence="4" key="1">
    <citation type="submission" date="2018-11" db="EMBL/GenBank/DDBJ databases">
        <title>Chitinophaga lutea sp.nov., isolate from arsenic contaminated soil.</title>
        <authorList>
            <person name="Zong Y."/>
        </authorList>
    </citation>
    <scope>NUCLEOTIDE SEQUENCE [LARGE SCALE GENOMIC DNA]</scope>
    <source>
        <strain evidence="4">YLT18</strain>
    </source>
</reference>
<dbReference type="RefSeq" id="WP_120516793.1">
    <property type="nucleotide sequence ID" value="NZ_QXZY01000007.1"/>
</dbReference>
<dbReference type="SUPFAM" id="SSF54909">
    <property type="entry name" value="Dimeric alpha+beta barrel"/>
    <property type="match status" value="1"/>
</dbReference>
<dbReference type="OrthoDB" id="7782105at2"/>
<gene>
    <name evidence="3" type="ORF">EG028_12855</name>
</gene>
<dbReference type="Gene3D" id="3.30.70.1060">
    <property type="entry name" value="Dimeric alpha+beta barrel"/>
    <property type="match status" value="1"/>
</dbReference>